<dbReference type="AlphaFoldDB" id="A0A8W7PLE4"/>
<dbReference type="EnsemblMetazoa" id="ACOM033487-RA">
    <property type="protein sequence ID" value="ACOM033487-PA.1"/>
    <property type="gene ID" value="ACOM033487"/>
</dbReference>
<accession>A0A8W7PLE4</accession>
<sequence length="72" mass="7868">MARRKGKSQHILLIVKFKTYLAEGLVLAMTSAATITPTAAANGRIRLVINRDAHSSFIPSACDVGKKKRDCR</sequence>
<name>A0A8W7PLE4_ANOCL</name>
<protein>
    <submittedName>
        <fullName evidence="1">Uncharacterized protein</fullName>
    </submittedName>
</protein>
<proteinExistence type="predicted"/>
<reference evidence="1" key="1">
    <citation type="submission" date="2022-08" db="UniProtKB">
        <authorList>
            <consortium name="EnsemblMetazoa"/>
        </authorList>
    </citation>
    <scope>IDENTIFICATION</scope>
</reference>
<evidence type="ECO:0000313" key="1">
    <source>
        <dbReference type="EnsemblMetazoa" id="ACOM033487-PA.1"/>
    </source>
</evidence>
<dbReference type="Proteomes" id="UP000075882">
    <property type="component" value="Unassembled WGS sequence"/>
</dbReference>
<organism evidence="1">
    <name type="scientific">Anopheles coluzzii</name>
    <name type="common">African malaria mosquito</name>
    <dbReference type="NCBI Taxonomy" id="1518534"/>
    <lineage>
        <taxon>Eukaryota</taxon>
        <taxon>Metazoa</taxon>
        <taxon>Ecdysozoa</taxon>
        <taxon>Arthropoda</taxon>
        <taxon>Hexapoda</taxon>
        <taxon>Insecta</taxon>
        <taxon>Pterygota</taxon>
        <taxon>Neoptera</taxon>
        <taxon>Endopterygota</taxon>
        <taxon>Diptera</taxon>
        <taxon>Nematocera</taxon>
        <taxon>Culicoidea</taxon>
        <taxon>Culicidae</taxon>
        <taxon>Anophelinae</taxon>
        <taxon>Anopheles</taxon>
    </lineage>
</organism>